<dbReference type="AlphaFoldDB" id="A0A4C1ZGW1"/>
<accession>A0A4C1ZGW1</accession>
<dbReference type="EMBL" id="BGZK01001904">
    <property type="protein sequence ID" value="GBP88081.1"/>
    <property type="molecule type" value="Genomic_DNA"/>
</dbReference>
<feature type="region of interest" description="Disordered" evidence="1">
    <location>
        <begin position="1"/>
        <end position="23"/>
    </location>
</feature>
<name>A0A4C1ZGW1_EUMVA</name>
<organism evidence="2 3">
    <name type="scientific">Eumeta variegata</name>
    <name type="common">Bagworm moth</name>
    <name type="synonym">Eumeta japonica</name>
    <dbReference type="NCBI Taxonomy" id="151549"/>
    <lineage>
        <taxon>Eukaryota</taxon>
        <taxon>Metazoa</taxon>
        <taxon>Ecdysozoa</taxon>
        <taxon>Arthropoda</taxon>
        <taxon>Hexapoda</taxon>
        <taxon>Insecta</taxon>
        <taxon>Pterygota</taxon>
        <taxon>Neoptera</taxon>
        <taxon>Endopterygota</taxon>
        <taxon>Lepidoptera</taxon>
        <taxon>Glossata</taxon>
        <taxon>Ditrysia</taxon>
        <taxon>Tineoidea</taxon>
        <taxon>Psychidae</taxon>
        <taxon>Oiketicinae</taxon>
        <taxon>Eumeta</taxon>
    </lineage>
</organism>
<comment type="caution">
    <text evidence="2">The sequence shown here is derived from an EMBL/GenBank/DDBJ whole genome shotgun (WGS) entry which is preliminary data.</text>
</comment>
<evidence type="ECO:0000313" key="3">
    <source>
        <dbReference type="Proteomes" id="UP000299102"/>
    </source>
</evidence>
<evidence type="ECO:0000313" key="2">
    <source>
        <dbReference type="EMBL" id="GBP88081.1"/>
    </source>
</evidence>
<protein>
    <submittedName>
        <fullName evidence="2">Uncharacterized protein</fullName>
    </submittedName>
</protein>
<dbReference type="Proteomes" id="UP000299102">
    <property type="component" value="Unassembled WGS sequence"/>
</dbReference>
<keyword evidence="3" id="KW-1185">Reference proteome</keyword>
<proteinExistence type="predicted"/>
<evidence type="ECO:0000256" key="1">
    <source>
        <dbReference type="SAM" id="MobiDB-lite"/>
    </source>
</evidence>
<reference evidence="2 3" key="1">
    <citation type="journal article" date="2019" name="Commun. Biol.">
        <title>The bagworm genome reveals a unique fibroin gene that provides high tensile strength.</title>
        <authorList>
            <person name="Kono N."/>
            <person name="Nakamura H."/>
            <person name="Ohtoshi R."/>
            <person name="Tomita M."/>
            <person name="Numata K."/>
            <person name="Arakawa K."/>
        </authorList>
    </citation>
    <scope>NUCLEOTIDE SEQUENCE [LARGE SCALE GENOMIC DNA]</scope>
</reference>
<gene>
    <name evidence="2" type="ORF">EVAR_58495_1</name>
</gene>
<sequence>MMLVKEKSRMMAPHFNRSDAEARPSTMCGVAKPSLSIDLVRWAGAAVPPGARFHYGAGGRVAARNSICGGIPVNHYSDVTALPTDQDNRPLWLR</sequence>